<sequence>MRPAPIHAEAEPEREAAALLEVGEAQFIARLVARDESAFNELVVLYERRVFALVYRMLGRRDEAEDLSQEVFVQVFKAIDQFRGESKLSTWIYRIAVNLCKNRTKYLSRRHAGAQDDVDAMVERVPLSAAKGVSVGDVSRPDELVEGMQLEAVVKHAIGQLDPEFREALILRDVEDMSYEEIASVTGLPDGTVKSRIHRARAQLRALVEKVMGEKVRGGK</sequence>
<evidence type="ECO:0000313" key="8">
    <source>
        <dbReference type="EMBL" id="AUX26525.1"/>
    </source>
</evidence>
<dbReference type="GO" id="GO:0003677">
    <property type="term" value="F:DNA binding"/>
    <property type="evidence" value="ECO:0007669"/>
    <property type="project" value="UniProtKB-KW"/>
</dbReference>
<dbReference type="InterPro" id="IPR007627">
    <property type="entry name" value="RNA_pol_sigma70_r2"/>
</dbReference>
<feature type="domain" description="RNA polymerase sigma-70 region 2" evidence="6">
    <location>
        <begin position="42"/>
        <end position="107"/>
    </location>
</feature>
<dbReference type="NCBIfam" id="TIGR02937">
    <property type="entry name" value="sigma70-ECF"/>
    <property type="match status" value="1"/>
</dbReference>
<dbReference type="RefSeq" id="WP_242515516.1">
    <property type="nucleotide sequence ID" value="NZ_CP012670.1"/>
</dbReference>
<dbReference type="GO" id="GO:0016987">
    <property type="term" value="F:sigma factor activity"/>
    <property type="evidence" value="ECO:0007669"/>
    <property type="project" value="UniProtKB-KW"/>
</dbReference>
<keyword evidence="3" id="KW-0731">Sigma factor</keyword>
<dbReference type="Gene3D" id="1.10.10.10">
    <property type="entry name" value="Winged helix-like DNA-binding domain superfamily/Winged helix DNA-binding domain"/>
    <property type="match status" value="1"/>
</dbReference>
<evidence type="ECO:0000259" key="6">
    <source>
        <dbReference type="Pfam" id="PF04542"/>
    </source>
</evidence>
<dbReference type="GO" id="GO:0006352">
    <property type="term" value="P:DNA-templated transcription initiation"/>
    <property type="evidence" value="ECO:0007669"/>
    <property type="project" value="InterPro"/>
</dbReference>
<evidence type="ECO:0000256" key="1">
    <source>
        <dbReference type="ARBA" id="ARBA00010641"/>
    </source>
</evidence>
<dbReference type="AlphaFoldDB" id="A0A4P2QA82"/>
<dbReference type="InterPro" id="IPR036388">
    <property type="entry name" value="WH-like_DNA-bd_sf"/>
</dbReference>
<dbReference type="CDD" id="cd06171">
    <property type="entry name" value="Sigma70_r4"/>
    <property type="match status" value="1"/>
</dbReference>
<evidence type="ECO:0000256" key="4">
    <source>
        <dbReference type="ARBA" id="ARBA00023125"/>
    </source>
</evidence>
<evidence type="ECO:0000256" key="5">
    <source>
        <dbReference type="ARBA" id="ARBA00023163"/>
    </source>
</evidence>
<evidence type="ECO:0000313" key="9">
    <source>
        <dbReference type="Proteomes" id="UP000295781"/>
    </source>
</evidence>
<protein>
    <submittedName>
        <fullName evidence="8">RNA polymerase sigma factor RpoE</fullName>
    </submittedName>
</protein>
<dbReference type="InterPro" id="IPR013249">
    <property type="entry name" value="RNA_pol_sigma70_r4_t2"/>
</dbReference>
<dbReference type="Pfam" id="PF08281">
    <property type="entry name" value="Sigma70_r4_2"/>
    <property type="match status" value="1"/>
</dbReference>
<dbReference type="Proteomes" id="UP000295781">
    <property type="component" value="Chromosome"/>
</dbReference>
<organism evidence="8 9">
    <name type="scientific">Sorangium cellulosum</name>
    <name type="common">Polyangium cellulosum</name>
    <dbReference type="NCBI Taxonomy" id="56"/>
    <lineage>
        <taxon>Bacteria</taxon>
        <taxon>Pseudomonadati</taxon>
        <taxon>Myxococcota</taxon>
        <taxon>Polyangia</taxon>
        <taxon>Polyangiales</taxon>
        <taxon>Polyangiaceae</taxon>
        <taxon>Sorangium</taxon>
    </lineage>
</organism>
<dbReference type="SUPFAM" id="SSF88659">
    <property type="entry name" value="Sigma3 and sigma4 domains of RNA polymerase sigma factors"/>
    <property type="match status" value="1"/>
</dbReference>
<dbReference type="Pfam" id="PF04542">
    <property type="entry name" value="Sigma70_r2"/>
    <property type="match status" value="1"/>
</dbReference>
<dbReference type="InterPro" id="IPR013325">
    <property type="entry name" value="RNA_pol_sigma_r2"/>
</dbReference>
<dbReference type="InterPro" id="IPR014284">
    <property type="entry name" value="RNA_pol_sigma-70_dom"/>
</dbReference>
<evidence type="ECO:0000256" key="2">
    <source>
        <dbReference type="ARBA" id="ARBA00023015"/>
    </source>
</evidence>
<name>A0A4P2QA82_SORCE</name>
<accession>A0A4P2QA82</accession>
<dbReference type="InterPro" id="IPR013324">
    <property type="entry name" value="RNA_pol_sigma_r3/r4-like"/>
</dbReference>
<gene>
    <name evidence="8" type="primary">rpoE</name>
    <name evidence="8" type="ORF">SOCEGT47_070950</name>
</gene>
<proteinExistence type="inferred from homology"/>
<keyword evidence="2" id="KW-0805">Transcription regulation</keyword>
<dbReference type="InterPro" id="IPR039425">
    <property type="entry name" value="RNA_pol_sigma-70-like"/>
</dbReference>
<dbReference type="PANTHER" id="PTHR43133">
    <property type="entry name" value="RNA POLYMERASE ECF-TYPE SIGMA FACTO"/>
    <property type="match status" value="1"/>
</dbReference>
<dbReference type="EMBL" id="CP012670">
    <property type="protein sequence ID" value="AUX26525.1"/>
    <property type="molecule type" value="Genomic_DNA"/>
</dbReference>
<evidence type="ECO:0000256" key="3">
    <source>
        <dbReference type="ARBA" id="ARBA00023082"/>
    </source>
</evidence>
<keyword evidence="5" id="KW-0804">Transcription</keyword>
<evidence type="ECO:0000259" key="7">
    <source>
        <dbReference type="Pfam" id="PF08281"/>
    </source>
</evidence>
<reference evidence="8 9" key="1">
    <citation type="submission" date="2015-09" db="EMBL/GenBank/DDBJ databases">
        <title>Sorangium comparison.</title>
        <authorList>
            <person name="Zaburannyi N."/>
            <person name="Bunk B."/>
            <person name="Overmann J."/>
            <person name="Mueller R."/>
        </authorList>
    </citation>
    <scope>NUCLEOTIDE SEQUENCE [LARGE SCALE GENOMIC DNA]</scope>
    <source>
        <strain evidence="8 9">So ceGT47</strain>
    </source>
</reference>
<dbReference type="Gene3D" id="1.10.1740.10">
    <property type="match status" value="1"/>
</dbReference>
<dbReference type="PANTHER" id="PTHR43133:SF8">
    <property type="entry name" value="RNA POLYMERASE SIGMA FACTOR HI_1459-RELATED"/>
    <property type="match status" value="1"/>
</dbReference>
<feature type="domain" description="RNA polymerase sigma factor 70 region 4 type 2" evidence="7">
    <location>
        <begin position="155"/>
        <end position="204"/>
    </location>
</feature>
<comment type="similarity">
    <text evidence="1">Belongs to the sigma-70 factor family. ECF subfamily.</text>
</comment>
<keyword evidence="4" id="KW-0238">DNA-binding</keyword>
<dbReference type="SUPFAM" id="SSF88946">
    <property type="entry name" value="Sigma2 domain of RNA polymerase sigma factors"/>
    <property type="match status" value="1"/>
</dbReference>